<organism evidence="1 2">
    <name type="scientific">Nonomuraea purpurea</name>
    <dbReference type="NCBI Taxonomy" id="1849276"/>
    <lineage>
        <taxon>Bacteria</taxon>
        <taxon>Bacillati</taxon>
        <taxon>Actinomycetota</taxon>
        <taxon>Actinomycetes</taxon>
        <taxon>Streptosporangiales</taxon>
        <taxon>Streptosporangiaceae</taxon>
        <taxon>Nonomuraea</taxon>
    </lineage>
</organism>
<keyword evidence="2" id="KW-1185">Reference proteome</keyword>
<name>A0ABV8GJQ4_9ACTN</name>
<gene>
    <name evidence="1" type="ORF">ACFOY2_38880</name>
</gene>
<evidence type="ECO:0000313" key="2">
    <source>
        <dbReference type="Proteomes" id="UP001595851"/>
    </source>
</evidence>
<evidence type="ECO:0000313" key="1">
    <source>
        <dbReference type="EMBL" id="MFC4013245.1"/>
    </source>
</evidence>
<dbReference type="RefSeq" id="WP_379533119.1">
    <property type="nucleotide sequence ID" value="NZ_JBHSBI010000026.1"/>
</dbReference>
<dbReference type="EMBL" id="JBHSBI010000026">
    <property type="protein sequence ID" value="MFC4013245.1"/>
    <property type="molecule type" value="Genomic_DNA"/>
</dbReference>
<dbReference type="Proteomes" id="UP001595851">
    <property type="component" value="Unassembled WGS sequence"/>
</dbReference>
<comment type="caution">
    <text evidence="1">The sequence shown here is derived from an EMBL/GenBank/DDBJ whole genome shotgun (WGS) entry which is preliminary data.</text>
</comment>
<accession>A0ABV8GJQ4</accession>
<sequence length="44" mass="4877">MGPGIYTRITPVVSWSWNMAGEPAGDTWHPSHRVNWPGVAESIE</sequence>
<proteinExistence type="predicted"/>
<reference evidence="2" key="1">
    <citation type="journal article" date="2019" name="Int. J. Syst. Evol. Microbiol.">
        <title>The Global Catalogue of Microorganisms (GCM) 10K type strain sequencing project: providing services to taxonomists for standard genome sequencing and annotation.</title>
        <authorList>
            <consortium name="The Broad Institute Genomics Platform"/>
            <consortium name="The Broad Institute Genome Sequencing Center for Infectious Disease"/>
            <person name="Wu L."/>
            <person name="Ma J."/>
        </authorList>
    </citation>
    <scope>NUCLEOTIDE SEQUENCE [LARGE SCALE GENOMIC DNA]</scope>
    <source>
        <strain evidence="2">TBRC 1276</strain>
    </source>
</reference>
<protein>
    <submittedName>
        <fullName evidence="1">Uncharacterized protein</fullName>
    </submittedName>
</protein>